<feature type="region of interest" description="Disordered" evidence="1">
    <location>
        <begin position="88"/>
        <end position="107"/>
    </location>
</feature>
<protein>
    <submittedName>
        <fullName evidence="3">Uncharacterized protein</fullName>
    </submittedName>
</protein>
<feature type="compositionally biased region" description="Polar residues" evidence="1">
    <location>
        <begin position="91"/>
        <end position="107"/>
    </location>
</feature>
<name>C6HQ93_AJECH</name>
<dbReference type="AlphaFoldDB" id="C6HQ93"/>
<keyword evidence="2" id="KW-0812">Transmembrane</keyword>
<gene>
    <name evidence="3" type="ORF">HCDG_08374</name>
</gene>
<evidence type="ECO:0000313" key="3">
    <source>
        <dbReference type="EMBL" id="EER37704.1"/>
    </source>
</evidence>
<organism evidence="3 4">
    <name type="scientific">Ajellomyces capsulatus (strain H143)</name>
    <name type="common">Darling's disease fungus</name>
    <name type="synonym">Histoplasma capsulatum</name>
    <dbReference type="NCBI Taxonomy" id="544712"/>
    <lineage>
        <taxon>Eukaryota</taxon>
        <taxon>Fungi</taxon>
        <taxon>Dikarya</taxon>
        <taxon>Ascomycota</taxon>
        <taxon>Pezizomycotina</taxon>
        <taxon>Eurotiomycetes</taxon>
        <taxon>Eurotiomycetidae</taxon>
        <taxon>Onygenales</taxon>
        <taxon>Ajellomycetaceae</taxon>
        <taxon>Histoplasma</taxon>
    </lineage>
</organism>
<dbReference type="EMBL" id="GG692434">
    <property type="protein sequence ID" value="EER37704.1"/>
    <property type="molecule type" value="Genomic_DNA"/>
</dbReference>
<keyword evidence="2" id="KW-1133">Transmembrane helix</keyword>
<evidence type="ECO:0000313" key="4">
    <source>
        <dbReference type="Proteomes" id="UP000002624"/>
    </source>
</evidence>
<dbReference type="VEuPathDB" id="FungiDB:HCDG_08374"/>
<evidence type="ECO:0000256" key="2">
    <source>
        <dbReference type="SAM" id="Phobius"/>
    </source>
</evidence>
<reference evidence="4" key="1">
    <citation type="submission" date="2009-05" db="EMBL/GenBank/DDBJ databases">
        <title>The genome sequence of Ajellomyces capsulatus strain H143.</title>
        <authorList>
            <person name="Champion M."/>
            <person name="Cuomo C.A."/>
            <person name="Ma L.-J."/>
            <person name="Henn M.R."/>
            <person name="Sil A."/>
            <person name="Goldman B."/>
            <person name="Young S.K."/>
            <person name="Kodira C.D."/>
            <person name="Zeng Q."/>
            <person name="Koehrsen M."/>
            <person name="Alvarado L."/>
            <person name="Berlin A.M."/>
            <person name="Borenstein D."/>
            <person name="Chen Z."/>
            <person name="Engels R."/>
            <person name="Freedman E."/>
            <person name="Gellesch M."/>
            <person name="Goldberg J."/>
            <person name="Griggs A."/>
            <person name="Gujja S."/>
            <person name="Heiman D.I."/>
            <person name="Hepburn T.A."/>
            <person name="Howarth C."/>
            <person name="Jen D."/>
            <person name="Larson L."/>
            <person name="Lewis B."/>
            <person name="Mehta T."/>
            <person name="Park D."/>
            <person name="Pearson M."/>
            <person name="Roberts A."/>
            <person name="Saif S."/>
            <person name="Shea T.D."/>
            <person name="Shenoy N."/>
            <person name="Sisk P."/>
            <person name="Stolte C."/>
            <person name="Sykes S."/>
            <person name="Walk T."/>
            <person name="White J."/>
            <person name="Yandava C."/>
            <person name="Klein B."/>
            <person name="McEwen J.G."/>
            <person name="Puccia R."/>
            <person name="Goldman G.H."/>
            <person name="Felipe M.S."/>
            <person name="Nino-Vega G."/>
            <person name="San-Blas G."/>
            <person name="Taylor J.W."/>
            <person name="Mendoza L."/>
            <person name="Galagan J.E."/>
            <person name="Nusbaum C."/>
            <person name="Birren B.W."/>
        </authorList>
    </citation>
    <scope>NUCLEOTIDE SEQUENCE [LARGE SCALE GENOMIC DNA]</scope>
    <source>
        <strain evidence="4">H143</strain>
    </source>
</reference>
<keyword evidence="2" id="KW-0472">Membrane</keyword>
<sequence>MAGRKGGWRYKPGTSCGNIGRGASVAASGGRANRGPRKRGVFWRAASGMRVLQRYCARGSAKFLVLLIGMFLGADGWMLRVSGINHDPSEQPHSSILNHASMANSGT</sequence>
<dbReference type="Proteomes" id="UP000002624">
    <property type="component" value="Unassembled WGS sequence"/>
</dbReference>
<accession>C6HQ93</accession>
<proteinExistence type="predicted"/>
<dbReference type="HOGENOM" id="CLU_2209277_0_0_1"/>
<feature type="transmembrane region" description="Helical" evidence="2">
    <location>
        <begin position="59"/>
        <end position="79"/>
    </location>
</feature>
<evidence type="ECO:0000256" key="1">
    <source>
        <dbReference type="SAM" id="MobiDB-lite"/>
    </source>
</evidence>